<dbReference type="GO" id="GO:0004385">
    <property type="term" value="F:GMP kinase activity"/>
    <property type="evidence" value="ECO:0007669"/>
    <property type="project" value="UniProtKB-UniRule"/>
</dbReference>
<dbReference type="InterPro" id="IPR008144">
    <property type="entry name" value="Guanylate_kin-like_dom"/>
</dbReference>
<evidence type="ECO:0000256" key="1">
    <source>
        <dbReference type="ARBA" id="ARBA00003531"/>
    </source>
</evidence>
<dbReference type="Proteomes" id="UP000254808">
    <property type="component" value="Chromosome"/>
</dbReference>
<dbReference type="GO" id="GO:0005829">
    <property type="term" value="C:cytosol"/>
    <property type="evidence" value="ECO:0007669"/>
    <property type="project" value="TreeGrafter"/>
</dbReference>
<dbReference type="KEGG" id="cprv:CYPRO_2948"/>
<accession>A0A345UNY3</accession>
<gene>
    <name evidence="13" type="primary">gmk</name>
    <name evidence="15" type="ORF">CYPRO_2948</name>
</gene>
<evidence type="ECO:0000259" key="14">
    <source>
        <dbReference type="PROSITE" id="PS50052"/>
    </source>
</evidence>
<organism evidence="15 16">
    <name type="scientific">Cyclonatronum proteinivorum</name>
    <dbReference type="NCBI Taxonomy" id="1457365"/>
    <lineage>
        <taxon>Bacteria</taxon>
        <taxon>Pseudomonadati</taxon>
        <taxon>Balneolota</taxon>
        <taxon>Balneolia</taxon>
        <taxon>Balneolales</taxon>
        <taxon>Cyclonatronaceae</taxon>
        <taxon>Cyclonatronum</taxon>
    </lineage>
</organism>
<evidence type="ECO:0000313" key="16">
    <source>
        <dbReference type="Proteomes" id="UP000254808"/>
    </source>
</evidence>
<dbReference type="InterPro" id="IPR027417">
    <property type="entry name" value="P-loop_NTPase"/>
</dbReference>
<dbReference type="FunFam" id="3.30.63.10:FF:000005">
    <property type="entry name" value="Guanylate kinase"/>
    <property type="match status" value="1"/>
</dbReference>
<protein>
    <recommendedName>
        <fullName evidence="5 13">Guanylate kinase</fullName>
        <ecNumber evidence="4 13">2.7.4.8</ecNumber>
    </recommendedName>
    <alternativeName>
        <fullName evidence="11 13">GMP kinase</fullName>
    </alternativeName>
</protein>
<dbReference type="PROSITE" id="PS00856">
    <property type="entry name" value="GUANYLATE_KINASE_1"/>
    <property type="match status" value="1"/>
</dbReference>
<evidence type="ECO:0000256" key="13">
    <source>
        <dbReference type="HAMAP-Rule" id="MF_00328"/>
    </source>
</evidence>
<evidence type="ECO:0000256" key="10">
    <source>
        <dbReference type="ARBA" id="ARBA00022840"/>
    </source>
</evidence>
<dbReference type="HAMAP" id="MF_00328">
    <property type="entry name" value="Guanylate_kinase"/>
    <property type="match status" value="1"/>
</dbReference>
<dbReference type="EC" id="2.7.4.8" evidence="4 13"/>
<comment type="subcellular location">
    <subcellularLocation>
        <location evidence="2 13">Cytoplasm</location>
    </subcellularLocation>
</comment>
<dbReference type="OrthoDB" id="9808150at2"/>
<dbReference type="CDD" id="cd00071">
    <property type="entry name" value="GMPK"/>
    <property type="match status" value="1"/>
</dbReference>
<proteinExistence type="inferred from homology"/>
<dbReference type="EMBL" id="CP027806">
    <property type="protein sequence ID" value="AXJ02185.1"/>
    <property type="molecule type" value="Genomic_DNA"/>
</dbReference>
<evidence type="ECO:0000256" key="3">
    <source>
        <dbReference type="ARBA" id="ARBA00005790"/>
    </source>
</evidence>
<dbReference type="PROSITE" id="PS50052">
    <property type="entry name" value="GUANYLATE_KINASE_2"/>
    <property type="match status" value="1"/>
</dbReference>
<keyword evidence="16" id="KW-1185">Reference proteome</keyword>
<keyword evidence="6 13" id="KW-0963">Cytoplasm</keyword>
<evidence type="ECO:0000256" key="12">
    <source>
        <dbReference type="ARBA" id="ARBA00048594"/>
    </source>
</evidence>
<comment type="catalytic activity">
    <reaction evidence="12 13">
        <text>GMP + ATP = GDP + ADP</text>
        <dbReference type="Rhea" id="RHEA:20780"/>
        <dbReference type="ChEBI" id="CHEBI:30616"/>
        <dbReference type="ChEBI" id="CHEBI:58115"/>
        <dbReference type="ChEBI" id="CHEBI:58189"/>
        <dbReference type="ChEBI" id="CHEBI:456216"/>
        <dbReference type="EC" id="2.7.4.8"/>
    </reaction>
</comment>
<dbReference type="InterPro" id="IPR017665">
    <property type="entry name" value="Guanylate_kinase"/>
</dbReference>
<evidence type="ECO:0000256" key="6">
    <source>
        <dbReference type="ARBA" id="ARBA00022490"/>
    </source>
</evidence>
<dbReference type="InterPro" id="IPR020590">
    <property type="entry name" value="Guanylate_kinase_CS"/>
</dbReference>
<sequence length="199" mass="22398">MLEKKPLNAGKGSVVVITAPSGAGKTTLAKKLLAEYDQLVFSVSATTRAPRANEVHGRDYHFLDRETFDQHIEQGDFLEWEEFYNGSRYGTLRSDVEHHIKNGYFVLFDVEVKGALNLKNVYGDACLSVFIKPPSTEVLESRLRSRGTESEETLRLRLDRAKMELQQAGHFDAIVVNDDFDLAYAAVKDLITQFTGCSY</sequence>
<feature type="binding site" evidence="13">
    <location>
        <begin position="19"/>
        <end position="26"/>
    </location>
    <ligand>
        <name>ATP</name>
        <dbReference type="ChEBI" id="CHEBI:30616"/>
    </ligand>
</feature>
<dbReference type="InterPro" id="IPR008145">
    <property type="entry name" value="GK/Ca_channel_bsu"/>
</dbReference>
<keyword evidence="9 13" id="KW-0418">Kinase</keyword>
<keyword evidence="10 13" id="KW-0067">ATP-binding</keyword>
<evidence type="ECO:0000256" key="5">
    <source>
        <dbReference type="ARBA" id="ARBA00016296"/>
    </source>
</evidence>
<dbReference type="PANTHER" id="PTHR23117:SF13">
    <property type="entry name" value="GUANYLATE KINASE"/>
    <property type="match status" value="1"/>
</dbReference>
<evidence type="ECO:0000313" key="15">
    <source>
        <dbReference type="EMBL" id="AXJ02185.1"/>
    </source>
</evidence>
<dbReference type="SUPFAM" id="SSF52540">
    <property type="entry name" value="P-loop containing nucleoside triphosphate hydrolases"/>
    <property type="match status" value="1"/>
</dbReference>
<dbReference type="Gene3D" id="3.30.63.10">
    <property type="entry name" value="Guanylate Kinase phosphate binding domain"/>
    <property type="match status" value="1"/>
</dbReference>
<evidence type="ECO:0000256" key="7">
    <source>
        <dbReference type="ARBA" id="ARBA00022679"/>
    </source>
</evidence>
<feature type="domain" description="Guanylate kinase-like" evidence="14">
    <location>
        <begin position="12"/>
        <end position="192"/>
    </location>
</feature>
<comment type="similarity">
    <text evidence="3 13">Belongs to the guanylate kinase family.</text>
</comment>
<evidence type="ECO:0000256" key="8">
    <source>
        <dbReference type="ARBA" id="ARBA00022741"/>
    </source>
</evidence>
<dbReference type="AlphaFoldDB" id="A0A345UNY3"/>
<reference evidence="15 16" key="1">
    <citation type="submission" date="2018-03" db="EMBL/GenBank/DDBJ databases">
        <title>Phenotypic and genomic properties of Cyclonatronum proteinivorum gen. nov., sp. nov., a haloalkaliphilic bacteroidete from soda lakes possessing Na+-translocating rhodopsin.</title>
        <authorList>
            <person name="Toshchakov S.V."/>
            <person name="Korzhenkov A."/>
            <person name="Samarov N.I."/>
            <person name="Kublanov I.V."/>
            <person name="Muntyan M.S."/>
            <person name="Sorokin D.Y."/>
        </authorList>
    </citation>
    <scope>NUCLEOTIDE SEQUENCE [LARGE SCALE GENOMIC DNA]</scope>
    <source>
        <strain evidence="15 16">Omega</strain>
    </source>
</reference>
<dbReference type="Gene3D" id="3.40.50.300">
    <property type="entry name" value="P-loop containing nucleotide triphosphate hydrolases"/>
    <property type="match status" value="1"/>
</dbReference>
<evidence type="ECO:0000256" key="9">
    <source>
        <dbReference type="ARBA" id="ARBA00022777"/>
    </source>
</evidence>
<dbReference type="SMART" id="SM00072">
    <property type="entry name" value="GuKc"/>
    <property type="match status" value="1"/>
</dbReference>
<evidence type="ECO:0000256" key="2">
    <source>
        <dbReference type="ARBA" id="ARBA00004496"/>
    </source>
</evidence>
<dbReference type="Pfam" id="PF00625">
    <property type="entry name" value="Guanylate_kin"/>
    <property type="match status" value="1"/>
</dbReference>
<dbReference type="GO" id="GO:0005524">
    <property type="term" value="F:ATP binding"/>
    <property type="evidence" value="ECO:0007669"/>
    <property type="project" value="UniProtKB-UniRule"/>
</dbReference>
<dbReference type="RefSeq" id="WP_114985306.1">
    <property type="nucleotide sequence ID" value="NZ_CP027806.1"/>
</dbReference>
<evidence type="ECO:0000256" key="11">
    <source>
        <dbReference type="ARBA" id="ARBA00030128"/>
    </source>
</evidence>
<comment type="function">
    <text evidence="1 13">Essential for recycling GMP and indirectly, cGMP.</text>
</comment>
<name>A0A345UNY3_9BACT</name>
<keyword evidence="7 13" id="KW-0808">Transferase</keyword>
<keyword evidence="8 13" id="KW-0547">Nucleotide-binding</keyword>
<dbReference type="PANTHER" id="PTHR23117">
    <property type="entry name" value="GUANYLATE KINASE-RELATED"/>
    <property type="match status" value="1"/>
</dbReference>
<dbReference type="NCBIfam" id="TIGR03263">
    <property type="entry name" value="guanyl_kin"/>
    <property type="match status" value="1"/>
</dbReference>
<evidence type="ECO:0000256" key="4">
    <source>
        <dbReference type="ARBA" id="ARBA00012961"/>
    </source>
</evidence>